<sequence>MGKMHQTLYIDDYQRYLKDPHAARLKAGQLNQIIHIHGFMYADKNRDKILETLDEMDNNSLMNPLRSTLTETLSSHNDFPLSMDEVNTDLDILQWRDDVVSVHSLQFLSFSNAETTQSHHISSEKKKKRVRKPKLKQKPKEVFNPVYLTKPRSKKKAQKRKSLADIGNRGFMGCSSVLLLGN</sequence>
<dbReference type="AlphaFoldDB" id="A0A9R0IQ91"/>
<evidence type="ECO:0000313" key="2">
    <source>
        <dbReference type="Proteomes" id="UP000813463"/>
    </source>
</evidence>
<dbReference type="Pfam" id="PF25042">
    <property type="entry name" value="DUF7787"/>
    <property type="match status" value="1"/>
</dbReference>
<dbReference type="RefSeq" id="XP_021852274.2">
    <property type="nucleotide sequence ID" value="XM_021996582.2"/>
</dbReference>
<evidence type="ECO:0000313" key="3">
    <source>
        <dbReference type="RefSeq" id="XP_021852274.2"/>
    </source>
</evidence>
<dbReference type="GeneID" id="110791825"/>
<accession>A0A9R0IQ91</accession>
<reference evidence="3" key="2">
    <citation type="submission" date="2025-08" db="UniProtKB">
        <authorList>
            <consortium name="RefSeq"/>
        </authorList>
    </citation>
    <scope>IDENTIFICATION</scope>
    <source>
        <tissue evidence="3">Leaf</tissue>
    </source>
</reference>
<reference evidence="2" key="1">
    <citation type="journal article" date="2021" name="Nat. Commun.">
        <title>Genomic analyses provide insights into spinach domestication and the genetic basis of agronomic traits.</title>
        <authorList>
            <person name="Cai X."/>
            <person name="Sun X."/>
            <person name="Xu C."/>
            <person name="Sun H."/>
            <person name="Wang X."/>
            <person name="Ge C."/>
            <person name="Zhang Z."/>
            <person name="Wang Q."/>
            <person name="Fei Z."/>
            <person name="Jiao C."/>
            <person name="Wang Q."/>
        </authorList>
    </citation>
    <scope>NUCLEOTIDE SEQUENCE [LARGE SCALE GENOMIC DNA]</scope>
    <source>
        <strain evidence="2">cv. Varoflay</strain>
    </source>
</reference>
<dbReference type="PANTHER" id="PTHR35096">
    <property type="entry name" value="BNAA08G28570D PROTEIN"/>
    <property type="match status" value="1"/>
</dbReference>
<dbReference type="PANTHER" id="PTHR35096:SF14">
    <property type="match status" value="1"/>
</dbReference>
<dbReference type="InterPro" id="IPR056689">
    <property type="entry name" value="DUF7787"/>
</dbReference>
<feature type="domain" description="DUF7787" evidence="1">
    <location>
        <begin position="6"/>
        <end position="57"/>
    </location>
</feature>
<gene>
    <name evidence="3" type="primary">LOC110791825</name>
</gene>
<protein>
    <recommendedName>
        <fullName evidence="1">DUF7787 domain-containing protein</fullName>
    </recommendedName>
</protein>
<proteinExistence type="predicted"/>
<dbReference type="KEGG" id="soe:110791825"/>
<name>A0A9R0IQ91_SPIOL</name>
<dbReference type="Proteomes" id="UP000813463">
    <property type="component" value="Chromosome 3"/>
</dbReference>
<keyword evidence="2" id="KW-1185">Reference proteome</keyword>
<organism evidence="2 3">
    <name type="scientific">Spinacia oleracea</name>
    <name type="common">Spinach</name>
    <dbReference type="NCBI Taxonomy" id="3562"/>
    <lineage>
        <taxon>Eukaryota</taxon>
        <taxon>Viridiplantae</taxon>
        <taxon>Streptophyta</taxon>
        <taxon>Embryophyta</taxon>
        <taxon>Tracheophyta</taxon>
        <taxon>Spermatophyta</taxon>
        <taxon>Magnoliopsida</taxon>
        <taxon>eudicotyledons</taxon>
        <taxon>Gunneridae</taxon>
        <taxon>Pentapetalae</taxon>
        <taxon>Caryophyllales</taxon>
        <taxon>Chenopodiaceae</taxon>
        <taxon>Chenopodioideae</taxon>
        <taxon>Anserineae</taxon>
        <taxon>Spinacia</taxon>
    </lineage>
</organism>
<evidence type="ECO:0000259" key="1">
    <source>
        <dbReference type="Pfam" id="PF25042"/>
    </source>
</evidence>